<proteinExistence type="predicted"/>
<gene>
    <name evidence="1" type="ORF">Afil01_06380</name>
</gene>
<evidence type="ECO:0000313" key="2">
    <source>
        <dbReference type="Proteomes" id="UP001165079"/>
    </source>
</evidence>
<keyword evidence="2" id="KW-1185">Reference proteome</keyword>
<dbReference type="AlphaFoldDB" id="A0A9W6W7U2"/>
<protein>
    <submittedName>
        <fullName evidence="1">Uncharacterized protein</fullName>
    </submittedName>
</protein>
<evidence type="ECO:0000313" key="1">
    <source>
        <dbReference type="EMBL" id="GLZ75831.1"/>
    </source>
</evidence>
<organism evidence="1 2">
    <name type="scientific">Actinorhabdospora filicis</name>
    <dbReference type="NCBI Taxonomy" id="1785913"/>
    <lineage>
        <taxon>Bacteria</taxon>
        <taxon>Bacillati</taxon>
        <taxon>Actinomycetota</taxon>
        <taxon>Actinomycetes</taxon>
        <taxon>Micromonosporales</taxon>
        <taxon>Micromonosporaceae</taxon>
        <taxon>Actinorhabdospora</taxon>
    </lineage>
</organism>
<comment type="caution">
    <text evidence="1">The sequence shown here is derived from an EMBL/GenBank/DDBJ whole genome shotgun (WGS) entry which is preliminary data.</text>
</comment>
<accession>A0A9W6W7U2</accession>
<reference evidence="1" key="1">
    <citation type="submission" date="2023-03" db="EMBL/GenBank/DDBJ databases">
        <title>Actinorhabdospora filicis NBRC 111898.</title>
        <authorList>
            <person name="Ichikawa N."/>
            <person name="Sato H."/>
            <person name="Tonouchi N."/>
        </authorList>
    </citation>
    <scope>NUCLEOTIDE SEQUENCE</scope>
    <source>
        <strain evidence="1">NBRC 111898</strain>
    </source>
</reference>
<name>A0A9W6W7U2_9ACTN</name>
<dbReference type="Proteomes" id="UP001165079">
    <property type="component" value="Unassembled WGS sequence"/>
</dbReference>
<dbReference type="EMBL" id="BSTX01000001">
    <property type="protein sequence ID" value="GLZ75831.1"/>
    <property type="molecule type" value="Genomic_DNA"/>
</dbReference>
<sequence length="69" mass="7619">MSKYSVEVAPERSVKVPVRCERARMRDARFAIRPPAGVRGCATSFLRCRGPYRETAGIIRAAEPASGRP</sequence>